<evidence type="ECO:0000256" key="3">
    <source>
        <dbReference type="ARBA" id="ARBA00023163"/>
    </source>
</evidence>
<name>A0A1S4D2P9_TOBAC</name>
<evidence type="ECO:0000256" key="2">
    <source>
        <dbReference type="ARBA" id="ARBA00023015"/>
    </source>
</evidence>
<dbReference type="InterPro" id="IPR011598">
    <property type="entry name" value="bHLH_dom"/>
</dbReference>
<feature type="domain" description="BHLH" evidence="7">
    <location>
        <begin position="169"/>
        <end position="218"/>
    </location>
</feature>
<dbReference type="SMR" id="A0A1S4D2P9"/>
<comment type="subcellular location">
    <subcellularLocation>
        <location evidence="1">Nucleus</location>
    </subcellularLocation>
</comment>
<dbReference type="KEGG" id="nta:107825229"/>
<dbReference type="SMART" id="SM00353">
    <property type="entry name" value="HLH"/>
    <property type="match status" value="1"/>
</dbReference>
<accession>A0A1S4D2P9</accession>
<dbReference type="OrthoDB" id="690068at2759"/>
<reference evidence="8" key="1">
    <citation type="journal article" date="2014" name="Nat. Commun.">
        <title>The tobacco genome sequence and its comparison with those of tomato and potato.</title>
        <authorList>
            <person name="Sierro N."/>
            <person name="Battey J.N."/>
            <person name="Ouadi S."/>
            <person name="Bakaher N."/>
            <person name="Bovet L."/>
            <person name="Willig A."/>
            <person name="Goepfert S."/>
            <person name="Peitsch M.C."/>
            <person name="Ivanov N.V."/>
        </authorList>
    </citation>
    <scope>NUCLEOTIDE SEQUENCE [LARGE SCALE GENOMIC DNA]</scope>
</reference>
<evidence type="ECO:0000313" key="9">
    <source>
        <dbReference type="RefSeq" id="XP_016507544.1"/>
    </source>
</evidence>
<keyword evidence="4" id="KW-0539">Nucleus</keyword>
<dbReference type="Pfam" id="PF00010">
    <property type="entry name" value="HLH"/>
    <property type="match status" value="1"/>
</dbReference>
<dbReference type="PANTHER" id="PTHR45959">
    <property type="entry name" value="BHLH TRANSCRIPTION FACTOR"/>
    <property type="match status" value="1"/>
</dbReference>
<keyword evidence="8" id="KW-1185">Reference proteome</keyword>
<gene>
    <name evidence="9" type="primary">LOC107825229</name>
</gene>
<feature type="region of interest" description="Disordered" evidence="6">
    <location>
        <begin position="74"/>
        <end position="96"/>
    </location>
</feature>
<evidence type="ECO:0000256" key="4">
    <source>
        <dbReference type="ARBA" id="ARBA00023242"/>
    </source>
</evidence>
<dbReference type="PANTHER" id="PTHR45959:SF20">
    <property type="entry name" value="TRANSCRIPTION FACTOR BHLH18-LIKE"/>
    <property type="match status" value="1"/>
</dbReference>
<keyword evidence="5" id="KW-0175">Coiled coil</keyword>
<dbReference type="SUPFAM" id="SSF47459">
    <property type="entry name" value="HLH, helix-loop-helix DNA-binding domain"/>
    <property type="match status" value="1"/>
</dbReference>
<organism evidence="8 9">
    <name type="scientific">Nicotiana tabacum</name>
    <name type="common">Common tobacco</name>
    <dbReference type="NCBI Taxonomy" id="4097"/>
    <lineage>
        <taxon>Eukaryota</taxon>
        <taxon>Viridiplantae</taxon>
        <taxon>Streptophyta</taxon>
        <taxon>Embryophyta</taxon>
        <taxon>Tracheophyta</taxon>
        <taxon>Spermatophyta</taxon>
        <taxon>Magnoliopsida</taxon>
        <taxon>eudicotyledons</taxon>
        <taxon>Gunneridae</taxon>
        <taxon>Pentapetalae</taxon>
        <taxon>asterids</taxon>
        <taxon>lamiids</taxon>
        <taxon>Solanales</taxon>
        <taxon>Solanaceae</taxon>
        <taxon>Nicotianoideae</taxon>
        <taxon>Nicotianeae</taxon>
        <taxon>Nicotiana</taxon>
    </lineage>
</organism>
<dbReference type="AlphaFoldDB" id="A0A1S4D2P9"/>
<dbReference type="STRING" id="4097.A0A1S4D2P9"/>
<evidence type="ECO:0000256" key="5">
    <source>
        <dbReference type="SAM" id="Coils"/>
    </source>
</evidence>
<dbReference type="Proteomes" id="UP000790787">
    <property type="component" value="Chromosome 17"/>
</dbReference>
<dbReference type="GO" id="GO:0005634">
    <property type="term" value="C:nucleus"/>
    <property type="evidence" value="ECO:0007669"/>
    <property type="project" value="UniProtKB-SubCell"/>
</dbReference>
<protein>
    <submittedName>
        <fullName evidence="9">Transcription factor bHLH18-like</fullName>
    </submittedName>
</protein>
<sequence>MDMSSATWWSEMEIMNMNDLQYVEHCQTMTASVDELPFDNNYPFSPCTYGIQAAEILEEKPAFWSSRMETDHQNTYFSSPSPSTSPPPSSSSPSVISFCNTNSPSIQNYHENLNSSVKTEVPSGTTTINFSSQTSPDFDFDDSQHLFQATGFGAGDINQKKSTYSRTPLQAQDHVLSERKRRERLTQCFISLSTLIPNLKKLDKASILGDAIKYIKQLENQVKSLEEETKKFSEEPVVAVKRTRLLSTYDNSSSSDENSNTSSTNKSVPDIEVRAADGNVLIRIYCKKQATIIKEIFSQVEKFNLTIISNSVMPFGDISTYITIVAKMDYQLNMTAEYVAKRIREAIMKLISSHIDV</sequence>
<feature type="region of interest" description="Disordered" evidence="6">
    <location>
        <begin position="249"/>
        <end position="269"/>
    </location>
</feature>
<dbReference type="GO" id="GO:0046983">
    <property type="term" value="F:protein dimerization activity"/>
    <property type="evidence" value="ECO:0007669"/>
    <property type="project" value="InterPro"/>
</dbReference>
<proteinExistence type="predicted"/>
<keyword evidence="3" id="KW-0804">Transcription</keyword>
<dbReference type="OMA" id="YDTTHIT"/>
<dbReference type="Gene3D" id="4.10.280.10">
    <property type="entry name" value="Helix-loop-helix DNA-binding domain"/>
    <property type="match status" value="1"/>
</dbReference>
<evidence type="ECO:0000256" key="1">
    <source>
        <dbReference type="ARBA" id="ARBA00004123"/>
    </source>
</evidence>
<dbReference type="InterPro" id="IPR052610">
    <property type="entry name" value="bHLH_transcription_regulator"/>
</dbReference>
<evidence type="ECO:0000259" key="7">
    <source>
        <dbReference type="PROSITE" id="PS50888"/>
    </source>
</evidence>
<evidence type="ECO:0000256" key="6">
    <source>
        <dbReference type="SAM" id="MobiDB-lite"/>
    </source>
</evidence>
<evidence type="ECO:0000313" key="8">
    <source>
        <dbReference type="Proteomes" id="UP000790787"/>
    </source>
</evidence>
<dbReference type="PROSITE" id="PS50888">
    <property type="entry name" value="BHLH"/>
    <property type="match status" value="1"/>
</dbReference>
<reference evidence="9" key="2">
    <citation type="submission" date="2025-08" db="UniProtKB">
        <authorList>
            <consortium name="RefSeq"/>
        </authorList>
    </citation>
    <scope>IDENTIFICATION</scope>
    <source>
        <tissue evidence="9">Leaf</tissue>
    </source>
</reference>
<keyword evidence="2" id="KW-0805">Transcription regulation</keyword>
<dbReference type="GeneID" id="107825229"/>
<feature type="coiled-coil region" evidence="5">
    <location>
        <begin position="208"/>
        <end position="235"/>
    </location>
</feature>
<dbReference type="RefSeq" id="XP_016507544.1">
    <property type="nucleotide sequence ID" value="XM_016652058.2"/>
</dbReference>
<feature type="compositionally biased region" description="Low complexity" evidence="6">
    <location>
        <begin position="249"/>
        <end position="267"/>
    </location>
</feature>
<dbReference type="PaxDb" id="4097-A0A1S4D2P9"/>
<dbReference type="InterPro" id="IPR036638">
    <property type="entry name" value="HLH_DNA-bd_sf"/>
</dbReference>
<dbReference type="RefSeq" id="XP_016507544.1">
    <property type="nucleotide sequence ID" value="XM_016652058.1"/>
</dbReference>